<dbReference type="InterPro" id="IPR051599">
    <property type="entry name" value="Cell_Envelope_Assoc"/>
</dbReference>
<dbReference type="Pfam" id="PF02698">
    <property type="entry name" value="DUF218"/>
    <property type="match status" value="1"/>
</dbReference>
<dbReference type="InterPro" id="IPR003848">
    <property type="entry name" value="DUF218"/>
</dbReference>
<reference evidence="2 3" key="1">
    <citation type="submission" date="2019-09" db="EMBL/GenBank/DDBJ databases">
        <authorList>
            <person name="Valk L.C."/>
        </authorList>
    </citation>
    <scope>NUCLEOTIDE SEQUENCE [LARGE SCALE GENOMIC DNA]</scope>
    <source>
        <strain evidence="2">GalUA</strain>
    </source>
</reference>
<dbReference type="PANTHER" id="PTHR30336:SF20">
    <property type="entry name" value="DUF218 DOMAIN-CONTAINING PROTEIN"/>
    <property type="match status" value="1"/>
</dbReference>
<gene>
    <name evidence="2" type="ORF">F7O84_09985</name>
</gene>
<name>A0A7V7UFW9_9FIRM</name>
<dbReference type="Gene3D" id="3.40.50.620">
    <property type="entry name" value="HUPs"/>
    <property type="match status" value="1"/>
</dbReference>
<feature type="domain" description="DUF218" evidence="1">
    <location>
        <begin position="53"/>
        <end position="172"/>
    </location>
</feature>
<accession>A0A7V7UFW9</accession>
<dbReference type="Gene3D" id="1.10.3620.10">
    <property type="entry name" value="YdcF like domain"/>
    <property type="match status" value="1"/>
</dbReference>
<protein>
    <submittedName>
        <fullName evidence="2">YdcF family protein</fullName>
    </submittedName>
</protein>
<dbReference type="PANTHER" id="PTHR30336">
    <property type="entry name" value="INNER MEMBRANE PROTEIN, PROBABLE PERMEASE"/>
    <property type="match status" value="1"/>
</dbReference>
<dbReference type="CDD" id="cd06259">
    <property type="entry name" value="YdcF-like"/>
    <property type="match status" value="1"/>
</dbReference>
<sequence>MNIHQIANNLNILGDYLAQRDIEVLTSNALYETYKISQVDLLILFGGSIPHGCDVAADAVKRGIAKRFMIVGGEGHTTQGLREAVNRLYPKIDTEKKKETDIMNDYIKSKYGLHDILLERESTNCGNNVTYALEVIKQNNLNPKTLLLIQDSTMQRRMDAVFRKHMIDQKLELANVINFAAYRVKVKVIDEKLTLEPSNLWGMWDVERYITLLMGEIPRLSDNKEGYGPMGKGFIAHVDIPLQVQEAFNELKKDYGDFIRIAHS</sequence>
<dbReference type="EMBL" id="WAGX01000005">
    <property type="protein sequence ID" value="KAB1437906.1"/>
    <property type="molecule type" value="Genomic_DNA"/>
</dbReference>
<dbReference type="GO" id="GO:0005886">
    <property type="term" value="C:plasma membrane"/>
    <property type="evidence" value="ECO:0007669"/>
    <property type="project" value="TreeGrafter"/>
</dbReference>
<reference evidence="2 3" key="2">
    <citation type="submission" date="2020-02" db="EMBL/GenBank/DDBJ databases">
        <title>Candidatus Galacturonibacter soehngenii shows hetero-acetogenic catabolism of galacturonic acid but lacks a canonical carbon monoxide dehydrogenase/acetyl-CoA synthase complex.</title>
        <authorList>
            <person name="Diender M."/>
            <person name="Stouten G.R."/>
            <person name="Petersen J.F."/>
            <person name="Nielsen P.H."/>
            <person name="Dueholm M.S."/>
            <person name="Pronk J.T."/>
            <person name="Van Loosdrecht M.C.M."/>
        </authorList>
    </citation>
    <scope>NUCLEOTIDE SEQUENCE [LARGE SCALE GENOMIC DNA]</scope>
    <source>
        <strain evidence="2">GalUA</strain>
    </source>
</reference>
<dbReference type="Proteomes" id="UP000461768">
    <property type="component" value="Unassembled WGS sequence"/>
</dbReference>
<dbReference type="RefSeq" id="WP_151144486.1">
    <property type="nucleotide sequence ID" value="NZ_WAGX01000005.1"/>
</dbReference>
<dbReference type="InterPro" id="IPR014729">
    <property type="entry name" value="Rossmann-like_a/b/a_fold"/>
</dbReference>
<dbReference type="AlphaFoldDB" id="A0A7V7UFW9"/>
<evidence type="ECO:0000313" key="2">
    <source>
        <dbReference type="EMBL" id="KAB1437906.1"/>
    </source>
</evidence>
<organism evidence="2 3">
    <name type="scientific">Candidatus Galacturonatibacter soehngenii</name>
    <dbReference type="NCBI Taxonomy" id="2307010"/>
    <lineage>
        <taxon>Bacteria</taxon>
        <taxon>Bacillati</taxon>
        <taxon>Bacillota</taxon>
        <taxon>Clostridia</taxon>
        <taxon>Lachnospirales</taxon>
        <taxon>Lachnospiraceae</taxon>
        <taxon>Candidatus Galacturonatibacter</taxon>
    </lineage>
</organism>
<keyword evidence="3" id="KW-1185">Reference proteome</keyword>
<proteinExistence type="predicted"/>
<evidence type="ECO:0000313" key="3">
    <source>
        <dbReference type="Proteomes" id="UP000461768"/>
    </source>
</evidence>
<comment type="caution">
    <text evidence="2">The sequence shown here is derived from an EMBL/GenBank/DDBJ whole genome shotgun (WGS) entry which is preliminary data.</text>
</comment>
<dbReference type="OrthoDB" id="2216870at2"/>
<evidence type="ECO:0000259" key="1">
    <source>
        <dbReference type="Pfam" id="PF02698"/>
    </source>
</evidence>